<evidence type="ECO:0000313" key="1">
    <source>
        <dbReference type="EMBL" id="MED4400313.1"/>
    </source>
</evidence>
<sequence length="376" mass="43930">MSDNLLQIDPNFNDPSSFKKMADLPMATSNPYDPTTSPNDILELLPPDGSMFGLYSDPYATMVYYQPKQGNHTGKYWLNNRLEEHSFTENEIALIDFLSIHRVATRNQIHRVVFKEDDRTDKVRDFIQKCRKRGIITAFSWITPCIDGKKKPLIYGLTRVGCEAAQLLLHRELPKEYMFQPVEFTRTRGPQMAGFFYDLVNNELYSELKRIDRVISWERKPSLRLNDGTTHRPGASVELIKDRGEFLTFWIDTIRLSHDWYEYTIKVFKKTQLAFEKLPLNSQPKRVIVIVDSDSRIPYIGKLAEEYMPSVPTRFTTDERLLMGLSRETFLLFESQQNQLKRSPISFLTDEHEGMTATEYFESQSLNIEDEDDFED</sequence>
<dbReference type="Proteomes" id="UP001342826">
    <property type="component" value="Unassembled WGS sequence"/>
</dbReference>
<comment type="caution">
    <text evidence="1">The sequence shown here is derived from an EMBL/GenBank/DDBJ whole genome shotgun (WGS) entry which is preliminary data.</text>
</comment>
<dbReference type="GeneID" id="301139207"/>
<organism evidence="1 2">
    <name type="scientific">Metabacillus fastidiosus</name>
    <dbReference type="NCBI Taxonomy" id="1458"/>
    <lineage>
        <taxon>Bacteria</taxon>
        <taxon>Bacillati</taxon>
        <taxon>Bacillota</taxon>
        <taxon>Bacilli</taxon>
        <taxon>Bacillales</taxon>
        <taxon>Bacillaceae</taxon>
        <taxon>Metabacillus</taxon>
    </lineage>
</organism>
<proteinExistence type="predicted"/>
<accession>A0ABU6NT38</accession>
<reference evidence="1 2" key="1">
    <citation type="submission" date="2023-03" db="EMBL/GenBank/DDBJ databases">
        <title>Bacillus Genome Sequencing.</title>
        <authorList>
            <person name="Dunlap C."/>
        </authorList>
    </citation>
    <scope>NUCLEOTIDE SEQUENCE [LARGE SCALE GENOMIC DNA]</scope>
    <source>
        <strain evidence="1 2">NRS-1717</strain>
    </source>
</reference>
<protein>
    <submittedName>
        <fullName evidence="1">Replication-relaxation family protein</fullName>
    </submittedName>
</protein>
<evidence type="ECO:0000313" key="2">
    <source>
        <dbReference type="Proteomes" id="UP001342826"/>
    </source>
</evidence>
<dbReference type="EMBL" id="JARTFS010000002">
    <property type="protein sequence ID" value="MED4400313.1"/>
    <property type="molecule type" value="Genomic_DNA"/>
</dbReference>
<keyword evidence="2" id="KW-1185">Reference proteome</keyword>
<name>A0ABU6NT38_9BACI</name>
<dbReference type="RefSeq" id="WP_066224374.1">
    <property type="nucleotide sequence ID" value="NZ_JARTFS010000002.1"/>
</dbReference>
<gene>
    <name evidence="1" type="ORF">P9271_02930</name>
</gene>